<dbReference type="PROSITE" id="PS50255">
    <property type="entry name" value="CYTOCHROME_B5_2"/>
    <property type="match status" value="1"/>
</dbReference>
<dbReference type="AlphaFoldDB" id="A0A5M9J7L3"/>
<sequence>MDTSFEVRSQKVWPLDSWLNHHPGGAKVILHVVGRDTTVELDAFHNKDVKAKMYRYRIENDTEKEPSTPISEIPLVDITVTENVLTVPRLANPDSDASSTASSSIFDHEGLRSRIRTEGSSNRFTGYSRIGT</sequence>
<evidence type="ECO:0000259" key="1">
    <source>
        <dbReference type="PROSITE" id="PS50255"/>
    </source>
</evidence>
<accession>A0A5M9J7L3</accession>
<evidence type="ECO:0000313" key="3">
    <source>
        <dbReference type="Proteomes" id="UP000322873"/>
    </source>
</evidence>
<protein>
    <recommendedName>
        <fullName evidence="1">Cytochrome b5 heme-binding domain-containing protein</fullName>
    </recommendedName>
</protein>
<dbReference type="Pfam" id="PF00173">
    <property type="entry name" value="Cyt-b5"/>
    <property type="match status" value="1"/>
</dbReference>
<proteinExistence type="predicted"/>
<dbReference type="Gene3D" id="3.10.120.10">
    <property type="entry name" value="Cytochrome b5-like heme/steroid binding domain"/>
    <property type="match status" value="1"/>
</dbReference>
<keyword evidence="3" id="KW-1185">Reference proteome</keyword>
<gene>
    <name evidence="2" type="ORF">EYC84_009353</name>
</gene>
<dbReference type="InterPro" id="IPR001199">
    <property type="entry name" value="Cyt_B5-like_heme/steroid-bd"/>
</dbReference>
<dbReference type="InterPro" id="IPR036400">
    <property type="entry name" value="Cyt_B5-like_heme/steroid_sf"/>
</dbReference>
<dbReference type="SUPFAM" id="SSF55856">
    <property type="entry name" value="Cytochrome b5-like heme/steroid binding domain"/>
    <property type="match status" value="1"/>
</dbReference>
<reference evidence="2 3" key="1">
    <citation type="submission" date="2019-06" db="EMBL/GenBank/DDBJ databases">
        <title>Genome Sequence of the Brown Rot Fungal Pathogen Monilinia fructicola.</title>
        <authorList>
            <person name="De Miccolis Angelini R.M."/>
            <person name="Landi L."/>
            <person name="Abate D."/>
            <person name="Pollastro S."/>
            <person name="Romanazzi G."/>
            <person name="Faretra F."/>
        </authorList>
    </citation>
    <scope>NUCLEOTIDE SEQUENCE [LARGE SCALE GENOMIC DNA]</scope>
    <source>
        <strain evidence="2 3">Mfrc123</strain>
    </source>
</reference>
<dbReference type="VEuPathDB" id="FungiDB:MFRU_006g00780"/>
<evidence type="ECO:0000313" key="2">
    <source>
        <dbReference type="EMBL" id="KAA8565494.1"/>
    </source>
</evidence>
<feature type="domain" description="Cytochrome b5 heme-binding" evidence="1">
    <location>
        <begin position="1"/>
        <end position="58"/>
    </location>
</feature>
<dbReference type="Proteomes" id="UP000322873">
    <property type="component" value="Unassembled WGS sequence"/>
</dbReference>
<organism evidence="2 3">
    <name type="scientific">Monilinia fructicola</name>
    <name type="common">Brown rot fungus</name>
    <name type="synonym">Ciboria fructicola</name>
    <dbReference type="NCBI Taxonomy" id="38448"/>
    <lineage>
        <taxon>Eukaryota</taxon>
        <taxon>Fungi</taxon>
        <taxon>Dikarya</taxon>
        <taxon>Ascomycota</taxon>
        <taxon>Pezizomycotina</taxon>
        <taxon>Leotiomycetes</taxon>
        <taxon>Helotiales</taxon>
        <taxon>Sclerotiniaceae</taxon>
        <taxon>Monilinia</taxon>
    </lineage>
</organism>
<dbReference type="EMBL" id="VICG01000013">
    <property type="protein sequence ID" value="KAA8565494.1"/>
    <property type="molecule type" value="Genomic_DNA"/>
</dbReference>
<name>A0A5M9J7L3_MONFR</name>
<comment type="caution">
    <text evidence="2">The sequence shown here is derived from an EMBL/GenBank/DDBJ whole genome shotgun (WGS) entry which is preliminary data.</text>
</comment>